<organism evidence="1 2">
    <name type="scientific">Nemania bipapillata</name>
    <dbReference type="NCBI Taxonomy" id="110536"/>
    <lineage>
        <taxon>Eukaryota</taxon>
        <taxon>Fungi</taxon>
        <taxon>Dikarya</taxon>
        <taxon>Ascomycota</taxon>
        <taxon>Pezizomycotina</taxon>
        <taxon>Sordariomycetes</taxon>
        <taxon>Xylariomycetidae</taxon>
        <taxon>Xylariales</taxon>
        <taxon>Xylariaceae</taxon>
        <taxon>Nemania</taxon>
    </lineage>
</organism>
<protein>
    <submittedName>
        <fullName evidence="1">Uncharacterized protein</fullName>
    </submittedName>
</protein>
<keyword evidence="2" id="KW-1185">Reference proteome</keyword>
<comment type="caution">
    <text evidence="1">The sequence shown here is derived from an EMBL/GenBank/DDBJ whole genome shotgun (WGS) entry which is preliminary data.</text>
</comment>
<sequence length="361" mass="40009">MPSFNPFASVGNRHCSLFEIRLDNEFIVFRGGEHEASGNYEWPFEINLPGDTPESVEGLYQTGITYLFKATVSRGKLAKNLHAFKRLRIIRTLEPAALELNHAMSVENVWPNKIEYSVVIPQKAVVFGSSVPLEMRFTPLLKGLEMGNISIKMFETQELTVLGQGHPMRTHKHDRDVATWNLEVTREKHWHDIIEETGQEGWVVNQELPLPKRLNRCIQDCTVEGIKIRHKLKLTVALHNPDGHVSELRATLPVTIFISPNMPLDDDGNLVTQLPGMAGGEALDEHRNMAPPGYGQHVLDQLYDDVDTSGIMTPGVHSGLSTPFYGHSRAGSSENLAAIAHAAAITPAALSSRCHHASSPS</sequence>
<reference evidence="1" key="1">
    <citation type="submission" date="2022-11" db="EMBL/GenBank/DDBJ databases">
        <title>Genome Sequence of Nemania bipapillata.</title>
        <authorList>
            <person name="Buettner E."/>
        </authorList>
    </citation>
    <scope>NUCLEOTIDE SEQUENCE</scope>
    <source>
        <strain evidence="1">CP14</strain>
    </source>
</reference>
<evidence type="ECO:0000313" key="1">
    <source>
        <dbReference type="EMBL" id="KAJ8111186.1"/>
    </source>
</evidence>
<proteinExistence type="predicted"/>
<accession>A0ACC2I7S8</accession>
<dbReference type="EMBL" id="JAPESX010001825">
    <property type="protein sequence ID" value="KAJ8111186.1"/>
    <property type="molecule type" value="Genomic_DNA"/>
</dbReference>
<dbReference type="Proteomes" id="UP001153334">
    <property type="component" value="Unassembled WGS sequence"/>
</dbReference>
<gene>
    <name evidence="1" type="ORF">ONZ43_g5681</name>
</gene>
<name>A0ACC2I7S8_9PEZI</name>
<evidence type="ECO:0000313" key="2">
    <source>
        <dbReference type="Proteomes" id="UP001153334"/>
    </source>
</evidence>